<accession>A0A495JGZ1</accession>
<gene>
    <name evidence="1" type="ORF">BDK92_2611</name>
</gene>
<organism evidence="1 2">
    <name type="scientific">Micromonospora pisi</name>
    <dbReference type="NCBI Taxonomy" id="589240"/>
    <lineage>
        <taxon>Bacteria</taxon>
        <taxon>Bacillati</taxon>
        <taxon>Actinomycetota</taxon>
        <taxon>Actinomycetes</taxon>
        <taxon>Micromonosporales</taxon>
        <taxon>Micromonosporaceae</taxon>
        <taxon>Micromonospora</taxon>
    </lineage>
</organism>
<comment type="caution">
    <text evidence="1">The sequence shown here is derived from an EMBL/GenBank/DDBJ whole genome shotgun (WGS) entry which is preliminary data.</text>
</comment>
<proteinExistence type="predicted"/>
<protein>
    <submittedName>
        <fullName evidence="1">Uncharacterized protein</fullName>
    </submittedName>
</protein>
<dbReference type="AlphaFoldDB" id="A0A495JGZ1"/>
<dbReference type="Proteomes" id="UP000277671">
    <property type="component" value="Unassembled WGS sequence"/>
</dbReference>
<dbReference type="EMBL" id="RBKT01000001">
    <property type="protein sequence ID" value="RKR88300.1"/>
    <property type="molecule type" value="Genomic_DNA"/>
</dbReference>
<name>A0A495JGZ1_9ACTN</name>
<evidence type="ECO:0000313" key="2">
    <source>
        <dbReference type="Proteomes" id="UP000277671"/>
    </source>
</evidence>
<evidence type="ECO:0000313" key="1">
    <source>
        <dbReference type="EMBL" id="RKR88300.1"/>
    </source>
</evidence>
<keyword evidence="2" id="KW-1185">Reference proteome</keyword>
<sequence>MSRNVVLSFGAGIDSSAVLARWLTDPSSRDFELSALTMIVAQVGDEYPDTYQTAEQALLPMLRARGVRLVQVARPALATGGGKRYVVLDDTAAPRRLVRAGPVRLSDELARNGTIAQVSNRRCIVDCTKQGKRIRELVSVDSLRSGDGSLGHEQGQFLNQLVHALAGLSAHQCQGQFGEQAEAAGLGARVTHRFEELLGAGEVAAVLGSDDACGLLSAEEDRPGARAHGSAGPRTVVALRAGAGHGATMSGLPAARAASNRLVTSAQLTRFHSRST</sequence>
<reference evidence="1 2" key="1">
    <citation type="submission" date="2018-10" db="EMBL/GenBank/DDBJ databases">
        <title>Sequencing the genomes of 1000 actinobacteria strains.</title>
        <authorList>
            <person name="Klenk H.-P."/>
        </authorList>
    </citation>
    <scope>NUCLEOTIDE SEQUENCE [LARGE SCALE GENOMIC DNA]</scope>
    <source>
        <strain evidence="1 2">DSM 45175</strain>
    </source>
</reference>